<reference evidence="3" key="1">
    <citation type="submission" date="2011-08" db="EMBL/GenBank/DDBJ databases">
        <authorList>
            <person name="Rombauts S."/>
        </authorList>
    </citation>
    <scope>NUCLEOTIDE SEQUENCE</scope>
    <source>
        <strain evidence="3">London</strain>
    </source>
</reference>
<feature type="compositionally biased region" description="Gly residues" evidence="1">
    <location>
        <begin position="52"/>
        <end position="68"/>
    </location>
</feature>
<protein>
    <submittedName>
        <fullName evidence="2">Uncharacterized protein</fullName>
    </submittedName>
</protein>
<dbReference type="AlphaFoldDB" id="T1KBU9"/>
<keyword evidence="3" id="KW-1185">Reference proteome</keyword>
<evidence type="ECO:0000313" key="3">
    <source>
        <dbReference type="Proteomes" id="UP000015104"/>
    </source>
</evidence>
<sequence length="124" mass="13186">MNFEVPALERKQNSCSSPFCRLLRSKAEGKNREKRPLEPNIEDPPGRLLNEKGGGNGGGRGSGEGGFGCSSTSTTVIPLGLIKRRLTITDRLVVDPNLLINGLNGPEDEPEDDEAAAGDNGPDE</sequence>
<accession>T1KBU9</accession>
<evidence type="ECO:0000313" key="2">
    <source>
        <dbReference type="EnsemblMetazoa" id="tetur08g05360.1"/>
    </source>
</evidence>
<dbReference type="EnsemblMetazoa" id="tetur08g05360.1">
    <property type="protein sequence ID" value="tetur08g05360.1"/>
    <property type="gene ID" value="tetur08g05360"/>
</dbReference>
<dbReference type="HOGENOM" id="CLU_2006814_0_0_1"/>
<feature type="region of interest" description="Disordered" evidence="1">
    <location>
        <begin position="25"/>
        <end position="72"/>
    </location>
</feature>
<feature type="region of interest" description="Disordered" evidence="1">
    <location>
        <begin position="99"/>
        <end position="124"/>
    </location>
</feature>
<feature type="compositionally biased region" description="Basic and acidic residues" evidence="1">
    <location>
        <begin position="25"/>
        <end position="37"/>
    </location>
</feature>
<name>T1KBU9_TETUR</name>
<feature type="compositionally biased region" description="Acidic residues" evidence="1">
    <location>
        <begin position="106"/>
        <end position="124"/>
    </location>
</feature>
<proteinExistence type="predicted"/>
<dbReference type="Proteomes" id="UP000015104">
    <property type="component" value="Unassembled WGS sequence"/>
</dbReference>
<organism evidence="2 3">
    <name type="scientific">Tetranychus urticae</name>
    <name type="common">Two-spotted spider mite</name>
    <dbReference type="NCBI Taxonomy" id="32264"/>
    <lineage>
        <taxon>Eukaryota</taxon>
        <taxon>Metazoa</taxon>
        <taxon>Ecdysozoa</taxon>
        <taxon>Arthropoda</taxon>
        <taxon>Chelicerata</taxon>
        <taxon>Arachnida</taxon>
        <taxon>Acari</taxon>
        <taxon>Acariformes</taxon>
        <taxon>Trombidiformes</taxon>
        <taxon>Prostigmata</taxon>
        <taxon>Eleutherengona</taxon>
        <taxon>Raphignathae</taxon>
        <taxon>Tetranychoidea</taxon>
        <taxon>Tetranychidae</taxon>
        <taxon>Tetranychus</taxon>
    </lineage>
</organism>
<reference evidence="2" key="2">
    <citation type="submission" date="2015-06" db="UniProtKB">
        <authorList>
            <consortium name="EnsemblMetazoa"/>
        </authorList>
    </citation>
    <scope>IDENTIFICATION</scope>
</reference>
<dbReference type="EMBL" id="CAEY01001955">
    <property type="status" value="NOT_ANNOTATED_CDS"/>
    <property type="molecule type" value="Genomic_DNA"/>
</dbReference>
<evidence type="ECO:0000256" key="1">
    <source>
        <dbReference type="SAM" id="MobiDB-lite"/>
    </source>
</evidence>